<comment type="caution">
    <text evidence="1">The sequence shown here is derived from an EMBL/GenBank/DDBJ whole genome shotgun (WGS) entry which is preliminary data.</text>
</comment>
<evidence type="ECO:0000313" key="1">
    <source>
        <dbReference type="EMBL" id="OAQ20082.1"/>
    </source>
</evidence>
<proteinExistence type="predicted"/>
<dbReference type="Proteomes" id="UP000078390">
    <property type="component" value="Unassembled WGS sequence"/>
</dbReference>
<evidence type="ECO:0000313" key="2">
    <source>
        <dbReference type="Proteomes" id="UP000078390"/>
    </source>
</evidence>
<name>A0A179D3N3_9BACT</name>
<keyword evidence="2" id="KW-1185">Reference proteome</keyword>
<dbReference type="EMBL" id="LWLG01000016">
    <property type="protein sequence ID" value="OAQ20082.1"/>
    <property type="molecule type" value="Genomic_DNA"/>
</dbReference>
<accession>A0A179D3N3</accession>
<dbReference type="AlphaFoldDB" id="A0A179D3N3"/>
<dbReference type="STRING" id="999894.TDIS_1807"/>
<reference evidence="1 2" key="1">
    <citation type="submission" date="2016-04" db="EMBL/GenBank/DDBJ databases">
        <title>Genome analysis of Thermosulfurimonas dismutans, the first thermophilic sulfur-disproportionating bacterium of the phylum Thermodesulfobacteria.</title>
        <authorList>
            <person name="Mardanov A.V."/>
            <person name="Beletsky A.V."/>
            <person name="Kadnikov V.V."/>
            <person name="Slobodkin A.I."/>
            <person name="Ravin N.V."/>
        </authorList>
    </citation>
    <scope>NUCLEOTIDE SEQUENCE [LARGE SCALE GENOMIC DNA]</scope>
    <source>
        <strain evidence="1 2">S95</strain>
    </source>
</reference>
<organism evidence="1 2">
    <name type="scientific">Thermosulfurimonas dismutans</name>
    <dbReference type="NCBI Taxonomy" id="999894"/>
    <lineage>
        <taxon>Bacteria</taxon>
        <taxon>Pseudomonadati</taxon>
        <taxon>Thermodesulfobacteriota</taxon>
        <taxon>Thermodesulfobacteria</taxon>
        <taxon>Thermodesulfobacteriales</taxon>
        <taxon>Thermodesulfobacteriaceae</taxon>
        <taxon>Thermosulfurimonas</taxon>
    </lineage>
</organism>
<protein>
    <submittedName>
        <fullName evidence="1">Uncharacterized protein</fullName>
    </submittedName>
</protein>
<sequence>MGQKVGKTDGTILGSVVRPFSRILVGRVGISWFKRDAGIAKAF</sequence>
<gene>
    <name evidence="1" type="ORF">TDIS_1807</name>
</gene>